<keyword evidence="1" id="KW-0732">Signal</keyword>
<keyword evidence="3" id="KW-1185">Reference proteome</keyword>
<accession>A0A6I3LKX2</accession>
<comment type="caution">
    <text evidence="2">The sequence shown here is derived from an EMBL/GenBank/DDBJ whole genome shotgun (WGS) entry which is preliminary data.</text>
</comment>
<evidence type="ECO:0000313" key="2">
    <source>
        <dbReference type="EMBL" id="MTG96675.1"/>
    </source>
</evidence>
<dbReference type="EMBL" id="WMJX01000001">
    <property type="protein sequence ID" value="MTG96675.1"/>
    <property type="molecule type" value="Genomic_DNA"/>
</dbReference>
<dbReference type="RefSeq" id="WP_155090723.1">
    <property type="nucleotide sequence ID" value="NZ_CP102754.1"/>
</dbReference>
<dbReference type="OrthoDB" id="1148341at2"/>
<sequence length="187" mass="21397">MKIKSLLTVFTLVTLFTLTACNNKDISSSRAFDTIGAYLNEKPEFESTTLTLGKKKLRMRKDSLQIEQYKTLEKGGYLEFEDENSKKKWLSKDSIWNVTIKLAEKAHPYVIDQKNDKVTVKTILYTLGDSSNLQLNNNSKKSATASVMLNKEYTPFIALAKDKNPNTKFITKKFKLRYSETTGWSVN</sequence>
<feature type="signal peptide" evidence="1">
    <location>
        <begin position="1"/>
        <end position="20"/>
    </location>
</feature>
<evidence type="ECO:0000313" key="3">
    <source>
        <dbReference type="Proteomes" id="UP000438760"/>
    </source>
</evidence>
<dbReference type="Proteomes" id="UP000438760">
    <property type="component" value="Unassembled WGS sequence"/>
</dbReference>
<protein>
    <recommendedName>
        <fullName evidence="4">Lipoprotein</fullName>
    </recommendedName>
</protein>
<proteinExistence type="predicted"/>
<evidence type="ECO:0000256" key="1">
    <source>
        <dbReference type="SAM" id="SignalP"/>
    </source>
</evidence>
<dbReference type="PROSITE" id="PS51257">
    <property type="entry name" value="PROKAR_LIPOPROTEIN"/>
    <property type="match status" value="1"/>
</dbReference>
<feature type="chain" id="PRO_5026180784" description="Lipoprotein" evidence="1">
    <location>
        <begin position="21"/>
        <end position="187"/>
    </location>
</feature>
<name>A0A6I3LKX2_9FLAO</name>
<reference evidence="2 3" key="1">
    <citation type="submission" date="2019-11" db="EMBL/GenBank/DDBJ databases">
        <title>Genome of Strain BIT-d1.</title>
        <authorList>
            <person name="Yang Y."/>
        </authorList>
    </citation>
    <scope>NUCLEOTIDE SEQUENCE [LARGE SCALE GENOMIC DNA]</scope>
    <source>
        <strain evidence="2 3">BIT-d1</strain>
    </source>
</reference>
<organism evidence="2 3">
    <name type="scientific">Myroides albus</name>
    <dbReference type="NCBI Taxonomy" id="2562892"/>
    <lineage>
        <taxon>Bacteria</taxon>
        <taxon>Pseudomonadati</taxon>
        <taxon>Bacteroidota</taxon>
        <taxon>Flavobacteriia</taxon>
        <taxon>Flavobacteriales</taxon>
        <taxon>Flavobacteriaceae</taxon>
        <taxon>Myroides</taxon>
    </lineage>
</organism>
<gene>
    <name evidence="2" type="ORF">GJV76_00710</name>
</gene>
<evidence type="ECO:0008006" key="4">
    <source>
        <dbReference type="Google" id="ProtNLM"/>
    </source>
</evidence>
<dbReference type="AlphaFoldDB" id="A0A6I3LKX2"/>